<dbReference type="Gene3D" id="1.10.10.440">
    <property type="entry name" value="FF domain"/>
    <property type="match status" value="2"/>
</dbReference>
<dbReference type="InterPro" id="IPR039726">
    <property type="entry name" value="Prp40-like"/>
</dbReference>
<sequence length="348" mass="40907">CKGVDKVDRLEVFQEYIRDLERNEVEQKQLEKESRRRQERKNRDAFTAFLKEQQENGLINARTTWREYLPLIKKEDAYEALYSNTTGSKPRDLFEDIIEELEEVLDQNKALVTKHLKGKKAAVSSSSTKTELLAELGDGDEDLKAISQTNIGLIYEDLMARAREKEEKEMRRQRRLAEDFKDALRALRVVTHETSWETTKVLLEEDPAYTSVGDESVCEAIFQEHIAKLAAKAKEKEERRGRDKEKKERRDRGDGDKKELAEKEGEGSGRKKDKKRHKDRKRHYSDSESEYESDRDKKRRKKSSRKHDYSDYSGSDEDRSKRSSKRRKSSGHKESRHHEDEEEDGEIH</sequence>
<feature type="domain" description="FF" evidence="3">
    <location>
        <begin position="38"/>
        <end position="100"/>
    </location>
</feature>
<dbReference type="PROSITE" id="PS51676">
    <property type="entry name" value="FF"/>
    <property type="match status" value="2"/>
</dbReference>
<accession>A0AAE0BN39</accession>
<feature type="region of interest" description="Disordered" evidence="2">
    <location>
        <begin position="232"/>
        <end position="348"/>
    </location>
</feature>
<feature type="coiled-coil region" evidence="1">
    <location>
        <begin position="13"/>
        <end position="43"/>
    </location>
</feature>
<evidence type="ECO:0000313" key="5">
    <source>
        <dbReference type="Proteomes" id="UP001190700"/>
    </source>
</evidence>
<evidence type="ECO:0000313" key="4">
    <source>
        <dbReference type="EMBL" id="KAK3238699.1"/>
    </source>
</evidence>
<dbReference type="GO" id="GO:0005685">
    <property type="term" value="C:U1 snRNP"/>
    <property type="evidence" value="ECO:0007669"/>
    <property type="project" value="TreeGrafter"/>
</dbReference>
<feature type="compositionally biased region" description="Basic and acidic residues" evidence="2">
    <location>
        <begin position="232"/>
        <end position="270"/>
    </location>
</feature>
<dbReference type="InterPro" id="IPR036517">
    <property type="entry name" value="FF_domain_sf"/>
</dbReference>
<feature type="compositionally biased region" description="Basic residues" evidence="2">
    <location>
        <begin position="271"/>
        <end position="283"/>
    </location>
</feature>
<comment type="caution">
    <text evidence="4">The sequence shown here is derived from an EMBL/GenBank/DDBJ whole genome shotgun (WGS) entry which is preliminary data.</text>
</comment>
<reference evidence="4 5" key="1">
    <citation type="journal article" date="2015" name="Genome Biol. Evol.">
        <title>Comparative Genomics of a Bacterivorous Green Alga Reveals Evolutionary Causalities and Consequences of Phago-Mixotrophic Mode of Nutrition.</title>
        <authorList>
            <person name="Burns J.A."/>
            <person name="Paasch A."/>
            <person name="Narechania A."/>
            <person name="Kim E."/>
        </authorList>
    </citation>
    <scope>NUCLEOTIDE SEQUENCE [LARGE SCALE GENOMIC DNA]</scope>
    <source>
        <strain evidence="4 5">PLY_AMNH</strain>
    </source>
</reference>
<dbReference type="Pfam" id="PF01846">
    <property type="entry name" value="FF"/>
    <property type="match status" value="2"/>
</dbReference>
<evidence type="ECO:0000256" key="2">
    <source>
        <dbReference type="SAM" id="MobiDB-lite"/>
    </source>
</evidence>
<keyword evidence="1" id="KW-0175">Coiled coil</keyword>
<gene>
    <name evidence="4" type="ORF">CYMTET_51308</name>
</gene>
<dbReference type="InterPro" id="IPR002713">
    <property type="entry name" value="FF_domain"/>
</dbReference>
<protein>
    <recommendedName>
        <fullName evidence="3">FF domain-containing protein</fullName>
    </recommendedName>
</protein>
<feature type="non-terminal residue" evidence="4">
    <location>
        <position position="1"/>
    </location>
</feature>
<dbReference type="Proteomes" id="UP001190700">
    <property type="component" value="Unassembled WGS sequence"/>
</dbReference>
<evidence type="ECO:0000256" key="1">
    <source>
        <dbReference type="SAM" id="Coils"/>
    </source>
</evidence>
<dbReference type="EMBL" id="LGRX02034136">
    <property type="protein sequence ID" value="KAK3238699.1"/>
    <property type="molecule type" value="Genomic_DNA"/>
</dbReference>
<dbReference type="AlphaFoldDB" id="A0AAE0BN39"/>
<evidence type="ECO:0000259" key="3">
    <source>
        <dbReference type="PROSITE" id="PS51676"/>
    </source>
</evidence>
<dbReference type="SUPFAM" id="SSF81698">
    <property type="entry name" value="FF domain"/>
    <property type="match status" value="2"/>
</dbReference>
<dbReference type="PANTHER" id="PTHR11864">
    <property type="entry name" value="PRE-MRNA-PROCESSING PROTEIN PRP40"/>
    <property type="match status" value="1"/>
</dbReference>
<name>A0AAE0BN39_9CHLO</name>
<dbReference type="GO" id="GO:0071004">
    <property type="term" value="C:U2-type prespliceosome"/>
    <property type="evidence" value="ECO:0007669"/>
    <property type="project" value="TreeGrafter"/>
</dbReference>
<dbReference type="GO" id="GO:0003723">
    <property type="term" value="F:RNA binding"/>
    <property type="evidence" value="ECO:0007669"/>
    <property type="project" value="TreeGrafter"/>
</dbReference>
<organism evidence="4 5">
    <name type="scientific">Cymbomonas tetramitiformis</name>
    <dbReference type="NCBI Taxonomy" id="36881"/>
    <lineage>
        <taxon>Eukaryota</taxon>
        <taxon>Viridiplantae</taxon>
        <taxon>Chlorophyta</taxon>
        <taxon>Pyramimonadophyceae</taxon>
        <taxon>Pyramimonadales</taxon>
        <taxon>Pyramimonadaceae</taxon>
        <taxon>Cymbomonas</taxon>
    </lineage>
</organism>
<dbReference type="PANTHER" id="PTHR11864:SF0">
    <property type="entry name" value="PRP40 PRE-MRNA PROCESSING FACTOR 40 HOMOLOG A (YEAST)"/>
    <property type="match status" value="1"/>
</dbReference>
<feature type="compositionally biased region" description="Basic and acidic residues" evidence="2">
    <location>
        <begin position="306"/>
        <end position="321"/>
    </location>
</feature>
<proteinExistence type="predicted"/>
<feature type="domain" description="FF" evidence="3">
    <location>
        <begin position="173"/>
        <end position="228"/>
    </location>
</feature>
<dbReference type="SMART" id="SM00441">
    <property type="entry name" value="FF"/>
    <property type="match status" value="2"/>
</dbReference>
<keyword evidence="5" id="KW-1185">Reference proteome</keyword>
<dbReference type="GO" id="GO:0045292">
    <property type="term" value="P:mRNA cis splicing, via spliceosome"/>
    <property type="evidence" value="ECO:0007669"/>
    <property type="project" value="InterPro"/>
</dbReference>